<dbReference type="Proteomes" id="UP001302812">
    <property type="component" value="Unassembled WGS sequence"/>
</dbReference>
<dbReference type="PANTHER" id="PTHR10845">
    <property type="entry name" value="REGULATOR OF G PROTEIN SIGNALING"/>
    <property type="match status" value="1"/>
</dbReference>
<evidence type="ECO:0000313" key="3">
    <source>
        <dbReference type="EMBL" id="KAK4115636.1"/>
    </source>
</evidence>
<proteinExistence type="predicted"/>
<keyword evidence="4" id="KW-1185">Reference proteome</keyword>
<reference evidence="3" key="2">
    <citation type="submission" date="2023-05" db="EMBL/GenBank/DDBJ databases">
        <authorList>
            <consortium name="Lawrence Berkeley National Laboratory"/>
            <person name="Steindorff A."/>
            <person name="Hensen N."/>
            <person name="Bonometti L."/>
            <person name="Westerberg I."/>
            <person name="Brannstrom I.O."/>
            <person name="Guillou S."/>
            <person name="Cros-Aarteil S."/>
            <person name="Calhoun S."/>
            <person name="Haridas S."/>
            <person name="Kuo A."/>
            <person name="Mondo S."/>
            <person name="Pangilinan J."/>
            <person name="Riley R."/>
            <person name="Labutti K."/>
            <person name="Andreopoulos B."/>
            <person name="Lipzen A."/>
            <person name="Chen C."/>
            <person name="Yanf M."/>
            <person name="Daum C."/>
            <person name="Ng V."/>
            <person name="Clum A."/>
            <person name="Ohm R."/>
            <person name="Martin F."/>
            <person name="Silar P."/>
            <person name="Natvig D."/>
            <person name="Lalanne C."/>
            <person name="Gautier V."/>
            <person name="Ament-Velasquez S.L."/>
            <person name="Kruys A."/>
            <person name="Hutchinson M.I."/>
            <person name="Powell A.J."/>
            <person name="Barry K."/>
            <person name="Miller A.N."/>
            <person name="Grigoriev I.V."/>
            <person name="Debuchy R."/>
            <person name="Gladieux P."/>
            <person name="Thoren M.H."/>
            <person name="Johannesson H."/>
        </authorList>
    </citation>
    <scope>NUCLEOTIDE SEQUENCE</scope>
    <source>
        <strain evidence="3">CBS 508.74</strain>
    </source>
</reference>
<gene>
    <name evidence="3" type="ORF">N656DRAFT_795350</name>
</gene>
<evidence type="ECO:0000256" key="1">
    <source>
        <dbReference type="SAM" id="MobiDB-lite"/>
    </source>
</evidence>
<name>A0AAN6TKA7_9PEZI</name>
<dbReference type="Pfam" id="PF00615">
    <property type="entry name" value="RGS"/>
    <property type="match status" value="1"/>
</dbReference>
<feature type="domain" description="RGS" evidence="2">
    <location>
        <begin position="44"/>
        <end position="155"/>
    </location>
</feature>
<dbReference type="EMBL" id="MU853334">
    <property type="protein sequence ID" value="KAK4115636.1"/>
    <property type="molecule type" value="Genomic_DNA"/>
</dbReference>
<feature type="compositionally biased region" description="Polar residues" evidence="1">
    <location>
        <begin position="292"/>
        <end position="316"/>
    </location>
</feature>
<dbReference type="SMART" id="SM00315">
    <property type="entry name" value="RGS"/>
    <property type="match status" value="1"/>
</dbReference>
<feature type="region of interest" description="Disordered" evidence="1">
    <location>
        <begin position="212"/>
        <end position="316"/>
    </location>
</feature>
<organism evidence="3 4">
    <name type="scientific">Canariomyces notabilis</name>
    <dbReference type="NCBI Taxonomy" id="2074819"/>
    <lineage>
        <taxon>Eukaryota</taxon>
        <taxon>Fungi</taxon>
        <taxon>Dikarya</taxon>
        <taxon>Ascomycota</taxon>
        <taxon>Pezizomycotina</taxon>
        <taxon>Sordariomycetes</taxon>
        <taxon>Sordariomycetidae</taxon>
        <taxon>Sordariales</taxon>
        <taxon>Chaetomiaceae</taxon>
        <taxon>Canariomyces</taxon>
    </lineage>
</organism>
<dbReference type="Gene3D" id="1.10.167.10">
    <property type="entry name" value="Regulator of G-protein Signalling 4, domain 2"/>
    <property type="match status" value="1"/>
</dbReference>
<protein>
    <submittedName>
        <fullName evidence="3">Regulator of G protein signaling superfamily</fullName>
    </submittedName>
</protein>
<dbReference type="AlphaFoldDB" id="A0AAN6TKA7"/>
<dbReference type="RefSeq" id="XP_064673206.1">
    <property type="nucleotide sequence ID" value="XM_064817399.1"/>
</dbReference>
<sequence>MTSSRPSSLALMPPASASPDRASPPSLRQILTNTALPPYTLGAFMTFLSQNHCLETLEFTMDTERYRTAYFELHAGQTAGTGDGTEHVCSLWQKLMRAYILPYGPREVNLPAHVRDRLLSLPATVVPPDPSELDEAARIVYELMNDSVLGPFLASVSLPPDEAPETEAHDPKQARSRLRLYRESSNSEDSNRSPIPGFLPLLNIAWTSEARNSSASSSSDPTDRQGGLTDHSANTASPTERLEPMTPPTTPPSTDLGFSTSPGSFHRAITAHNNGWKKMGAKLGLSRKGRNKQPTSAGPASDSSLSDPSQNNSNPQ</sequence>
<dbReference type="SUPFAM" id="SSF48097">
    <property type="entry name" value="Regulator of G-protein signaling, RGS"/>
    <property type="match status" value="1"/>
</dbReference>
<feature type="region of interest" description="Disordered" evidence="1">
    <location>
        <begin position="1"/>
        <end position="25"/>
    </location>
</feature>
<reference evidence="3" key="1">
    <citation type="journal article" date="2023" name="Mol. Phylogenet. Evol.">
        <title>Genome-scale phylogeny and comparative genomics of the fungal order Sordariales.</title>
        <authorList>
            <person name="Hensen N."/>
            <person name="Bonometti L."/>
            <person name="Westerberg I."/>
            <person name="Brannstrom I.O."/>
            <person name="Guillou S."/>
            <person name="Cros-Aarteil S."/>
            <person name="Calhoun S."/>
            <person name="Haridas S."/>
            <person name="Kuo A."/>
            <person name="Mondo S."/>
            <person name="Pangilinan J."/>
            <person name="Riley R."/>
            <person name="LaButti K."/>
            <person name="Andreopoulos B."/>
            <person name="Lipzen A."/>
            <person name="Chen C."/>
            <person name="Yan M."/>
            <person name="Daum C."/>
            <person name="Ng V."/>
            <person name="Clum A."/>
            <person name="Steindorff A."/>
            <person name="Ohm R.A."/>
            <person name="Martin F."/>
            <person name="Silar P."/>
            <person name="Natvig D.O."/>
            <person name="Lalanne C."/>
            <person name="Gautier V."/>
            <person name="Ament-Velasquez S.L."/>
            <person name="Kruys A."/>
            <person name="Hutchinson M.I."/>
            <person name="Powell A.J."/>
            <person name="Barry K."/>
            <person name="Miller A.N."/>
            <person name="Grigoriev I.V."/>
            <person name="Debuchy R."/>
            <person name="Gladieux P."/>
            <person name="Hiltunen Thoren M."/>
            <person name="Johannesson H."/>
        </authorList>
    </citation>
    <scope>NUCLEOTIDE SEQUENCE</scope>
    <source>
        <strain evidence="3">CBS 508.74</strain>
    </source>
</reference>
<dbReference type="GeneID" id="89941524"/>
<accession>A0AAN6TKA7</accession>
<comment type="caution">
    <text evidence="3">The sequence shown here is derived from an EMBL/GenBank/DDBJ whole genome shotgun (WGS) entry which is preliminary data.</text>
</comment>
<dbReference type="CDD" id="cd07440">
    <property type="entry name" value="RGS"/>
    <property type="match status" value="1"/>
</dbReference>
<evidence type="ECO:0000259" key="2">
    <source>
        <dbReference type="PROSITE" id="PS50132"/>
    </source>
</evidence>
<dbReference type="PROSITE" id="PS50132">
    <property type="entry name" value="RGS"/>
    <property type="match status" value="1"/>
</dbReference>
<dbReference type="InterPro" id="IPR036305">
    <property type="entry name" value="RGS_sf"/>
</dbReference>
<dbReference type="PANTHER" id="PTHR10845:SF267">
    <property type="entry name" value="REGULATOR OF G PROTEIN SIGNALING DOMAIN PROTEIN (AFU_ORTHOLOGUE AFUA_6G06860)"/>
    <property type="match status" value="1"/>
</dbReference>
<dbReference type="InterPro" id="IPR044926">
    <property type="entry name" value="RGS_subdomain_2"/>
</dbReference>
<evidence type="ECO:0000313" key="4">
    <source>
        <dbReference type="Proteomes" id="UP001302812"/>
    </source>
</evidence>
<dbReference type="InterPro" id="IPR016137">
    <property type="entry name" value="RGS"/>
</dbReference>